<sequence>MSLSRYSKFLATAFVSTLAISFSGSASAGADANPLQTVEPGQIIYAFRADDKPVSFIKDNKPAGFMVDLTTEIAKRIKLKPQYVATDFSSMVPSVSGHRYDSAAFAVLVTPAREKVVNFTTPVNFAQARLVSLKKAPLNTVKSAAGKTVAITVGSALIPVLQKIEPAITVRTFPNIAASTAALKTEQVSGLFTGFEASSGLLKRNPDFMASESVMSGKGALPVAKDRPALLKAMNTAFAGIISDGTYMKLYSKWYPNEGEPAGMAQEYPNFKK</sequence>
<comment type="caution">
    <text evidence="4">The sequence shown here is derived from an EMBL/GenBank/DDBJ whole genome shotgun (WGS) entry which is preliminary data.</text>
</comment>
<proteinExistence type="predicted"/>
<feature type="domain" description="Solute-binding protein family 3/N-terminal" evidence="3">
    <location>
        <begin position="42"/>
        <end position="258"/>
    </location>
</feature>
<evidence type="ECO:0000256" key="2">
    <source>
        <dbReference type="SAM" id="SignalP"/>
    </source>
</evidence>
<dbReference type="InterPro" id="IPR001638">
    <property type="entry name" value="Solute-binding_3/MltF_N"/>
</dbReference>
<dbReference type="SUPFAM" id="SSF53850">
    <property type="entry name" value="Periplasmic binding protein-like II"/>
    <property type="match status" value="1"/>
</dbReference>
<dbReference type="OrthoDB" id="368476at2"/>
<dbReference type="CDD" id="cd13530">
    <property type="entry name" value="PBP2_peptides_like"/>
    <property type="match status" value="1"/>
</dbReference>
<feature type="chain" id="PRO_5012081669" evidence="2">
    <location>
        <begin position="29"/>
        <end position="273"/>
    </location>
</feature>
<dbReference type="Proteomes" id="UP000214603">
    <property type="component" value="Unassembled WGS sequence"/>
</dbReference>
<dbReference type="SMART" id="SM00062">
    <property type="entry name" value="PBPb"/>
    <property type="match status" value="1"/>
</dbReference>
<keyword evidence="1 2" id="KW-0732">Signal</keyword>
<name>A0A225MH68_9BURK</name>
<evidence type="ECO:0000313" key="5">
    <source>
        <dbReference type="Proteomes" id="UP000214603"/>
    </source>
</evidence>
<dbReference type="AlphaFoldDB" id="A0A225MH68"/>
<keyword evidence="5" id="KW-1185">Reference proteome</keyword>
<organism evidence="4 5">
    <name type="scientific">Candidimonas nitroreducens</name>
    <dbReference type="NCBI Taxonomy" id="683354"/>
    <lineage>
        <taxon>Bacteria</taxon>
        <taxon>Pseudomonadati</taxon>
        <taxon>Pseudomonadota</taxon>
        <taxon>Betaproteobacteria</taxon>
        <taxon>Burkholderiales</taxon>
        <taxon>Alcaligenaceae</taxon>
        <taxon>Candidimonas</taxon>
    </lineage>
</organism>
<dbReference type="Gene3D" id="3.40.190.10">
    <property type="entry name" value="Periplasmic binding protein-like II"/>
    <property type="match status" value="2"/>
</dbReference>
<accession>A0A225MH68</accession>
<dbReference type="RefSeq" id="WP_088603489.1">
    <property type="nucleotide sequence ID" value="NZ_NJIH01000006.1"/>
</dbReference>
<evidence type="ECO:0000256" key="1">
    <source>
        <dbReference type="ARBA" id="ARBA00022729"/>
    </source>
</evidence>
<evidence type="ECO:0000313" key="4">
    <source>
        <dbReference type="EMBL" id="OWT60232.1"/>
    </source>
</evidence>
<dbReference type="PANTHER" id="PTHR35936:SF19">
    <property type="entry name" value="AMINO-ACID-BINDING PROTEIN YXEM-RELATED"/>
    <property type="match status" value="1"/>
</dbReference>
<protein>
    <submittedName>
        <fullName evidence="4">Amino acid ABC transporter substrate-binding protein</fullName>
    </submittedName>
</protein>
<evidence type="ECO:0000259" key="3">
    <source>
        <dbReference type="SMART" id="SM00062"/>
    </source>
</evidence>
<feature type="signal peptide" evidence="2">
    <location>
        <begin position="1"/>
        <end position="28"/>
    </location>
</feature>
<reference evidence="5" key="1">
    <citation type="submission" date="2017-06" db="EMBL/GenBank/DDBJ databases">
        <title>Herbaspirillum phytohormonus sp. nov., isolated from the root nodule of Robinia pseudoacacia in lead-zinc mine.</title>
        <authorList>
            <person name="Fan M."/>
            <person name="Lin Y."/>
        </authorList>
    </citation>
    <scope>NUCLEOTIDE SEQUENCE [LARGE SCALE GENOMIC DNA]</scope>
    <source>
        <strain evidence="5">SC-089</strain>
    </source>
</reference>
<gene>
    <name evidence="4" type="ORF">CEY11_11270</name>
</gene>
<dbReference type="Pfam" id="PF00497">
    <property type="entry name" value="SBP_bac_3"/>
    <property type="match status" value="1"/>
</dbReference>
<dbReference type="EMBL" id="NJIH01000006">
    <property type="protein sequence ID" value="OWT60232.1"/>
    <property type="molecule type" value="Genomic_DNA"/>
</dbReference>
<dbReference type="PANTHER" id="PTHR35936">
    <property type="entry name" value="MEMBRANE-BOUND LYTIC MUREIN TRANSGLYCOSYLASE F"/>
    <property type="match status" value="1"/>
</dbReference>